<dbReference type="PANTHER" id="PTHR33431">
    <property type="entry name" value="ENABLED-LIKE PROTEIN (DUF1635)"/>
    <property type="match status" value="1"/>
</dbReference>
<dbReference type="EMBL" id="JADGMS010000010">
    <property type="protein sequence ID" value="KAF9675075.1"/>
    <property type="molecule type" value="Genomic_DNA"/>
</dbReference>
<dbReference type="Proteomes" id="UP000657918">
    <property type="component" value="Unassembled WGS sequence"/>
</dbReference>
<organism evidence="1 2">
    <name type="scientific">Salix dunnii</name>
    <dbReference type="NCBI Taxonomy" id="1413687"/>
    <lineage>
        <taxon>Eukaryota</taxon>
        <taxon>Viridiplantae</taxon>
        <taxon>Streptophyta</taxon>
        <taxon>Embryophyta</taxon>
        <taxon>Tracheophyta</taxon>
        <taxon>Spermatophyta</taxon>
        <taxon>Magnoliopsida</taxon>
        <taxon>eudicotyledons</taxon>
        <taxon>Gunneridae</taxon>
        <taxon>Pentapetalae</taxon>
        <taxon>rosids</taxon>
        <taxon>fabids</taxon>
        <taxon>Malpighiales</taxon>
        <taxon>Salicaceae</taxon>
        <taxon>Saliceae</taxon>
        <taxon>Salix</taxon>
    </lineage>
</organism>
<gene>
    <name evidence="1" type="ORF">SADUNF_Sadunf10G0193700</name>
</gene>
<evidence type="ECO:0000313" key="2">
    <source>
        <dbReference type="Proteomes" id="UP000657918"/>
    </source>
</evidence>
<dbReference type="AlphaFoldDB" id="A0A835JPL5"/>
<comment type="caution">
    <text evidence="1">The sequence shown here is derived from an EMBL/GenBank/DDBJ whole genome shotgun (WGS) entry which is preliminary data.</text>
</comment>
<protein>
    <submittedName>
        <fullName evidence="1">Uncharacterized protein</fullName>
    </submittedName>
</protein>
<sequence>MVVSSNMLLNQSFVQEQHNGSKFTGLVSAVVNNIENARGNAAIDYLAQGKVLPQKGKFLQAVLDAGPLIQPLLMTGPRDMSANVNHQKLDAIPISAVLWTSNSSSSNKMNHSPQQFMSNSIGASSGSGLINRRVLPSSTTTYSQNLLQKLQRFT</sequence>
<dbReference type="InterPro" id="IPR012862">
    <property type="entry name" value="DUF1635"/>
</dbReference>
<reference evidence="1 2" key="1">
    <citation type="submission" date="2020-10" db="EMBL/GenBank/DDBJ databases">
        <title>Plant Genome Project.</title>
        <authorList>
            <person name="Zhang R.-G."/>
        </authorList>
    </citation>
    <scope>NUCLEOTIDE SEQUENCE [LARGE SCALE GENOMIC DNA]</scope>
    <source>
        <strain evidence="1">FAFU-HL-1</strain>
        <tissue evidence="1">Leaf</tissue>
    </source>
</reference>
<dbReference type="PANTHER" id="PTHR33431:SF12">
    <property type="entry name" value="HIGH MOBILITY GROUP BOX PROTEIN, PUTATIVE (DUF1635)-RELATED"/>
    <property type="match status" value="1"/>
</dbReference>
<name>A0A835JPL5_9ROSI</name>
<keyword evidence="2" id="KW-1185">Reference proteome</keyword>
<evidence type="ECO:0000313" key="1">
    <source>
        <dbReference type="EMBL" id="KAF9675075.1"/>
    </source>
</evidence>
<dbReference type="Pfam" id="PF07795">
    <property type="entry name" value="DUF1635"/>
    <property type="match status" value="1"/>
</dbReference>
<proteinExistence type="predicted"/>
<dbReference type="OrthoDB" id="778241at2759"/>
<accession>A0A835JPL5</accession>